<dbReference type="Gene3D" id="3.30.930.20">
    <property type="entry name" value="Protein of unknown function DUF1054"/>
    <property type="match status" value="1"/>
</dbReference>
<keyword evidence="2" id="KW-1185">Reference proteome</keyword>
<dbReference type="InterPro" id="IPR009403">
    <property type="entry name" value="UPF0637"/>
</dbReference>
<dbReference type="PIRSF" id="PIRSF021332">
    <property type="entry name" value="DUF1054"/>
    <property type="match status" value="1"/>
</dbReference>
<evidence type="ECO:0000313" key="1">
    <source>
        <dbReference type="EMBL" id="ANE47426.1"/>
    </source>
</evidence>
<dbReference type="EMBL" id="CP011388">
    <property type="protein sequence ID" value="ANE47426.1"/>
    <property type="molecule type" value="Genomic_DNA"/>
</dbReference>
<dbReference type="SUPFAM" id="SSF142913">
    <property type="entry name" value="YktB/PF0168-like"/>
    <property type="match status" value="1"/>
</dbReference>
<dbReference type="AlphaFoldDB" id="A0A172TKC5"/>
<proteinExistence type="predicted"/>
<accession>A0A172TKC5</accession>
<gene>
    <name evidence="1" type="ORF">SY83_15370</name>
</gene>
<dbReference type="STRING" id="1178515.SY83_15370"/>
<dbReference type="InterPro" id="IPR053707">
    <property type="entry name" value="UPF0637_domain_sf"/>
</dbReference>
<dbReference type="Proteomes" id="UP000076927">
    <property type="component" value="Chromosome"/>
</dbReference>
<organism evidence="1 2">
    <name type="scientific">Paenibacillus swuensis</name>
    <dbReference type="NCBI Taxonomy" id="1178515"/>
    <lineage>
        <taxon>Bacteria</taxon>
        <taxon>Bacillati</taxon>
        <taxon>Bacillota</taxon>
        <taxon>Bacilli</taxon>
        <taxon>Bacillales</taxon>
        <taxon>Paenibacillaceae</taxon>
        <taxon>Paenibacillus</taxon>
    </lineage>
</organism>
<dbReference type="Pfam" id="PF06335">
    <property type="entry name" value="DUF1054"/>
    <property type="match status" value="1"/>
</dbReference>
<dbReference type="KEGG" id="pswu:SY83_15370"/>
<protein>
    <submittedName>
        <fullName evidence="1">Uncharacterized protein</fullName>
    </submittedName>
</protein>
<evidence type="ECO:0000313" key="2">
    <source>
        <dbReference type="Proteomes" id="UP000076927"/>
    </source>
</evidence>
<reference evidence="1 2" key="1">
    <citation type="submission" date="2015-01" db="EMBL/GenBank/DDBJ databases">
        <title>Paenibacillus swuensis/DY6/whole genome sequencing.</title>
        <authorList>
            <person name="Kim M.K."/>
            <person name="Srinivasan S."/>
            <person name="Lee J.-J."/>
        </authorList>
    </citation>
    <scope>NUCLEOTIDE SEQUENCE [LARGE SCALE GENOMIC DNA]</scope>
    <source>
        <strain evidence="1 2">DY6</strain>
    </source>
</reference>
<dbReference type="PATRIC" id="fig|1178515.4.peg.3089"/>
<name>A0A172TKC5_9BACL</name>
<sequence>MEAIRTRIQPKFAQIGAALKDELSMMAGEEMFLHIAQHARRKTNAPVDTWMALAANKRGYKQHPHFQVGLFDDHIFIWLAFIYELPNKQGIANQFMKNIKVLNNTVPANYVLSFDHMKKDATDFGSLGKAGLKQALQRFHDVKKAELLIGRQIKADDAVLQDGQAFLELVRSTYETLIPLYKLAH</sequence>